<dbReference type="AlphaFoldDB" id="A0A7S8MVH7"/>
<proteinExistence type="predicted"/>
<dbReference type="SUPFAM" id="SSF48452">
    <property type="entry name" value="TPR-like"/>
    <property type="match status" value="1"/>
</dbReference>
<gene>
    <name evidence="3" type="ORF">IT882_08610</name>
</gene>
<sequence>MDTWEERIAAIWADEDLTDDARIRSIDAVAAERPADDALALFERAGARDAAGRESEAEPLYRAAIAAGLPESVRAQAAIQLASTLRNLGRAIEAVDLLRVEYDRSPQTDLRDEVAAFYALALASDGRPDAAASVALTALAPHLTRYRRSVEAYARELHRERSAHGEHEREAAAPPVDSISRNEHGSTHG</sequence>
<dbReference type="Gene3D" id="1.25.40.10">
    <property type="entry name" value="Tetratricopeptide repeat domain"/>
    <property type="match status" value="1"/>
</dbReference>
<accession>A0A7S8MVH7</accession>
<reference evidence="3 4" key="1">
    <citation type="submission" date="2020-11" db="EMBL/GenBank/DDBJ databases">
        <title>Amino acid is mineralized and recycled by bacteria in oceanic microbiome.</title>
        <authorList>
            <person name="Zheng L.Y."/>
        </authorList>
    </citation>
    <scope>NUCLEOTIDE SEQUENCE [LARGE SCALE GENOMIC DNA]</scope>
    <source>
        <strain evidence="3 4">A32-1</strain>
    </source>
</reference>
<name>A0A7S8MVH7_9MICO</name>
<feature type="region of interest" description="Disordered" evidence="1">
    <location>
        <begin position="159"/>
        <end position="189"/>
    </location>
</feature>
<evidence type="ECO:0000313" key="3">
    <source>
        <dbReference type="EMBL" id="QPE03448.1"/>
    </source>
</evidence>
<evidence type="ECO:0000313" key="4">
    <source>
        <dbReference type="Proteomes" id="UP000594480"/>
    </source>
</evidence>
<evidence type="ECO:0000256" key="1">
    <source>
        <dbReference type="SAM" id="MobiDB-lite"/>
    </source>
</evidence>
<dbReference type="Pfam" id="PF12688">
    <property type="entry name" value="TPR_5"/>
    <property type="match status" value="1"/>
</dbReference>
<keyword evidence="4" id="KW-1185">Reference proteome</keyword>
<organism evidence="3 4">
    <name type="scientific">Microbacterium schleiferi</name>
    <dbReference type="NCBI Taxonomy" id="69362"/>
    <lineage>
        <taxon>Bacteria</taxon>
        <taxon>Bacillati</taxon>
        <taxon>Actinomycetota</taxon>
        <taxon>Actinomycetes</taxon>
        <taxon>Micrococcales</taxon>
        <taxon>Microbacteriaceae</taxon>
        <taxon>Microbacterium</taxon>
    </lineage>
</organism>
<dbReference type="Proteomes" id="UP000594480">
    <property type="component" value="Chromosome"/>
</dbReference>
<feature type="compositionally biased region" description="Basic and acidic residues" evidence="1">
    <location>
        <begin position="159"/>
        <end position="171"/>
    </location>
</feature>
<feature type="compositionally biased region" description="Basic and acidic residues" evidence="1">
    <location>
        <begin position="180"/>
        <end position="189"/>
    </location>
</feature>
<evidence type="ECO:0000259" key="2">
    <source>
        <dbReference type="Pfam" id="PF12688"/>
    </source>
</evidence>
<dbReference type="EMBL" id="CP064760">
    <property type="protein sequence ID" value="QPE03448.1"/>
    <property type="molecule type" value="Genomic_DNA"/>
</dbReference>
<feature type="domain" description="Tetratrico peptide repeat group 5" evidence="2">
    <location>
        <begin position="39"/>
        <end position="157"/>
    </location>
</feature>
<dbReference type="KEGG" id="msf:IT882_08610"/>
<dbReference type="RefSeq" id="WP_195691552.1">
    <property type="nucleotide sequence ID" value="NZ_CP064760.1"/>
</dbReference>
<dbReference type="InterPro" id="IPR011990">
    <property type="entry name" value="TPR-like_helical_dom_sf"/>
</dbReference>
<dbReference type="InterPro" id="IPR041656">
    <property type="entry name" value="TPR_5"/>
</dbReference>
<protein>
    <submittedName>
        <fullName evidence="3">Tetratricopeptide repeat protein</fullName>
    </submittedName>
</protein>